<comment type="caution">
    <text evidence="1">The sequence shown here is derived from an EMBL/GenBank/DDBJ whole genome shotgun (WGS) entry which is preliminary data.</text>
</comment>
<proteinExistence type="predicted"/>
<gene>
    <name evidence="1" type="ORF">MGAL_10B049397</name>
</gene>
<reference evidence="1" key="1">
    <citation type="submission" date="2018-11" db="EMBL/GenBank/DDBJ databases">
        <authorList>
            <person name="Alioto T."/>
            <person name="Alioto T."/>
        </authorList>
    </citation>
    <scope>NUCLEOTIDE SEQUENCE</scope>
</reference>
<dbReference type="AlphaFoldDB" id="A0A8B6DN27"/>
<dbReference type="Proteomes" id="UP000596742">
    <property type="component" value="Unassembled WGS sequence"/>
</dbReference>
<sequence length="179" mass="20150">MKEMHLENRLKIMENQMIQNMCIQTALTTQMAIQNKHSIPHHYGLYQGLPGNGHYIQPNVMQTYMHAPPYAFHNSHIPTQPVLNPMGMPQMSMHMPPIPMHMPPNPMHMPPNLMHMANKSNTNDAKSNAYTAKSNAYIAKSNAYTAKSNAYTTKSNAQLYANTNESNAQLQPGTTILYA</sequence>
<name>A0A8B6DN27_MYTGA</name>
<dbReference type="EMBL" id="UYJE01003713">
    <property type="protein sequence ID" value="VDI21750.1"/>
    <property type="molecule type" value="Genomic_DNA"/>
</dbReference>
<protein>
    <submittedName>
        <fullName evidence="1">Uncharacterized protein</fullName>
    </submittedName>
</protein>
<evidence type="ECO:0000313" key="1">
    <source>
        <dbReference type="EMBL" id="VDI21750.1"/>
    </source>
</evidence>
<accession>A0A8B6DN27</accession>
<evidence type="ECO:0000313" key="2">
    <source>
        <dbReference type="Proteomes" id="UP000596742"/>
    </source>
</evidence>
<organism evidence="1 2">
    <name type="scientific">Mytilus galloprovincialis</name>
    <name type="common">Mediterranean mussel</name>
    <dbReference type="NCBI Taxonomy" id="29158"/>
    <lineage>
        <taxon>Eukaryota</taxon>
        <taxon>Metazoa</taxon>
        <taxon>Spiralia</taxon>
        <taxon>Lophotrochozoa</taxon>
        <taxon>Mollusca</taxon>
        <taxon>Bivalvia</taxon>
        <taxon>Autobranchia</taxon>
        <taxon>Pteriomorphia</taxon>
        <taxon>Mytilida</taxon>
        <taxon>Mytiloidea</taxon>
        <taxon>Mytilidae</taxon>
        <taxon>Mytilinae</taxon>
        <taxon>Mytilus</taxon>
    </lineage>
</organism>
<keyword evidence="2" id="KW-1185">Reference proteome</keyword>